<dbReference type="AlphaFoldDB" id="A0A2S0MGZ6"/>
<dbReference type="SUPFAM" id="SSF54909">
    <property type="entry name" value="Dimeric alpha+beta barrel"/>
    <property type="match status" value="1"/>
</dbReference>
<dbReference type="InterPro" id="IPR011008">
    <property type="entry name" value="Dimeric_a/b-barrel"/>
</dbReference>
<dbReference type="InterPro" id="IPR052936">
    <property type="entry name" value="Jasmonate_Hydroxylase-like"/>
</dbReference>
<organism evidence="2 3">
    <name type="scientific">Ottowia oryzae</name>
    <dbReference type="NCBI Taxonomy" id="2109914"/>
    <lineage>
        <taxon>Bacteria</taxon>
        <taxon>Pseudomonadati</taxon>
        <taxon>Pseudomonadota</taxon>
        <taxon>Betaproteobacteria</taxon>
        <taxon>Burkholderiales</taxon>
        <taxon>Comamonadaceae</taxon>
        <taxon>Ottowia</taxon>
    </lineage>
</organism>
<dbReference type="RefSeq" id="WP_106703532.1">
    <property type="nucleotide sequence ID" value="NZ_CP027666.1"/>
</dbReference>
<dbReference type="PROSITE" id="PS51725">
    <property type="entry name" value="ABM"/>
    <property type="match status" value="1"/>
</dbReference>
<dbReference type="Gene3D" id="3.30.70.100">
    <property type="match status" value="1"/>
</dbReference>
<dbReference type="PANTHER" id="PTHR37811">
    <property type="entry name" value="BLL5343 PROTEIN"/>
    <property type="match status" value="1"/>
</dbReference>
<dbReference type="KEGG" id="otk:C6570_12610"/>
<evidence type="ECO:0000313" key="2">
    <source>
        <dbReference type="EMBL" id="AVO34983.1"/>
    </source>
</evidence>
<gene>
    <name evidence="2" type="ORF">C6570_12610</name>
</gene>
<evidence type="ECO:0000259" key="1">
    <source>
        <dbReference type="PROSITE" id="PS51725"/>
    </source>
</evidence>
<proteinExistence type="predicted"/>
<dbReference type="EMBL" id="CP027666">
    <property type="protein sequence ID" value="AVO34983.1"/>
    <property type="molecule type" value="Genomic_DNA"/>
</dbReference>
<dbReference type="OrthoDB" id="9797060at2"/>
<keyword evidence="3" id="KW-1185">Reference proteome</keyword>
<reference evidence="2 3" key="1">
    <citation type="submission" date="2018-03" db="EMBL/GenBank/DDBJ databases">
        <title>Genome sequencing of Ottowia sp.</title>
        <authorList>
            <person name="Kim S.-J."/>
            <person name="Heo J."/>
            <person name="Kwon S.-W."/>
        </authorList>
    </citation>
    <scope>NUCLEOTIDE SEQUENCE [LARGE SCALE GENOMIC DNA]</scope>
    <source>
        <strain evidence="2 3">KADR8-3</strain>
    </source>
</reference>
<dbReference type="PANTHER" id="PTHR37811:SF2">
    <property type="entry name" value="ABM DOMAIN-CONTAINING PROTEIN"/>
    <property type="match status" value="1"/>
</dbReference>
<dbReference type="InterPro" id="IPR007138">
    <property type="entry name" value="ABM_dom"/>
</dbReference>
<accession>A0A2S0MGZ6</accession>
<dbReference type="Pfam" id="PF03992">
    <property type="entry name" value="ABM"/>
    <property type="match status" value="1"/>
</dbReference>
<feature type="domain" description="ABM" evidence="1">
    <location>
        <begin position="10"/>
        <end position="96"/>
    </location>
</feature>
<name>A0A2S0MGZ6_9BURK</name>
<sequence>MFARTPPPPYCAVIFSSVRTPGDAGYDAMAQRMAELAAQQPGYLGAESVRNAEGEGITVSYWTDEAAAAAWKRNAEHLQAQRLGRSQWYGRYELRIARVERAYGGGAD</sequence>
<protein>
    <recommendedName>
        <fullName evidence="1">ABM domain-containing protein</fullName>
    </recommendedName>
</protein>
<dbReference type="Proteomes" id="UP000239709">
    <property type="component" value="Chromosome"/>
</dbReference>
<evidence type="ECO:0000313" key="3">
    <source>
        <dbReference type="Proteomes" id="UP000239709"/>
    </source>
</evidence>